<protein>
    <submittedName>
        <fullName evidence="2">Porin</fullName>
    </submittedName>
</protein>
<keyword evidence="1" id="KW-0732">Signal</keyword>
<keyword evidence="3" id="KW-1185">Reference proteome</keyword>
<gene>
    <name evidence="2" type="ORF">H7849_09940</name>
</gene>
<reference evidence="2 3" key="1">
    <citation type="submission" date="2020-08" db="EMBL/GenBank/DDBJ databases">
        <title>Edaphobacter telluris sp. nov. and Acidobacterium dinghuensis sp. nov., two acidobacteria isolated from forest soil.</title>
        <authorList>
            <person name="Fu J."/>
            <person name="Qiu L."/>
        </authorList>
    </citation>
    <scope>NUCLEOTIDE SEQUENCE [LARGE SCALE GENOMIC DNA]</scope>
    <source>
        <strain evidence="2">4Y35</strain>
    </source>
</reference>
<sequence length="477" mass="53406">MSRPLRLSMHMLAIASILMIASHLKAQASDATASRSEEIRELRRELASINARLTKLENEDNVTVATAAPDENAATLSSASMALGAKQSETVQPVVQTLTAADRKTLDFLNGTTINMMFDGYYEYNFNDPIGRVNLLRAYDVSSNAFSINQADLVFEHAVDPANGKRFGARIDLQFGQATETLQGNPANEPRPEIYRNIFQAYGTYVVPVGSGLTVDIGKWASSLGMEGNYTKDQINYSRSYWFDYLPFYHAGLRATYAFTPRLSGHYWMVNGTQQTEPTNGFKDEMVGFEAKPINSIDWTFNYYLGQEHPDFEYVTNGPPGLPEQQGQPFEPITNSPKGKLNIFDSYAIWTTTPKLTFAIEGDYVISRYQTYSAPQHTDGGALYARYQFNPLLALGARTEYLSDRGALYSGKVQALKEFTFTFDQNVGNGFLVREELRHDFSNQPYFLTDTLGHLSNDQTTATLGLIWWFGAKQGAW</sequence>
<evidence type="ECO:0000256" key="1">
    <source>
        <dbReference type="SAM" id="SignalP"/>
    </source>
</evidence>
<evidence type="ECO:0000313" key="3">
    <source>
        <dbReference type="Proteomes" id="UP000515312"/>
    </source>
</evidence>
<dbReference type="KEGG" id="adin:H7849_09940"/>
<dbReference type="RefSeq" id="WP_186746150.1">
    <property type="nucleotide sequence ID" value="NZ_CP060394.1"/>
</dbReference>
<dbReference type="EMBL" id="CP060394">
    <property type="protein sequence ID" value="QNI34184.1"/>
    <property type="molecule type" value="Genomic_DNA"/>
</dbReference>
<dbReference type="Proteomes" id="UP000515312">
    <property type="component" value="Chromosome"/>
</dbReference>
<accession>A0A7G8BNR4</accession>
<dbReference type="Pfam" id="PF07642">
    <property type="entry name" value="BBP2"/>
    <property type="match status" value="1"/>
</dbReference>
<dbReference type="AlphaFoldDB" id="A0A7G8BNR4"/>
<dbReference type="InterPro" id="IPR011486">
    <property type="entry name" value="BBP2"/>
</dbReference>
<organism evidence="2 3">
    <name type="scientific">Alloacidobacterium dinghuense</name>
    <dbReference type="NCBI Taxonomy" id="2763107"/>
    <lineage>
        <taxon>Bacteria</taxon>
        <taxon>Pseudomonadati</taxon>
        <taxon>Acidobacteriota</taxon>
        <taxon>Terriglobia</taxon>
        <taxon>Terriglobales</taxon>
        <taxon>Acidobacteriaceae</taxon>
        <taxon>Alloacidobacterium</taxon>
    </lineage>
</organism>
<feature type="chain" id="PRO_5028870636" evidence="1">
    <location>
        <begin position="29"/>
        <end position="477"/>
    </location>
</feature>
<proteinExistence type="predicted"/>
<feature type="signal peptide" evidence="1">
    <location>
        <begin position="1"/>
        <end position="28"/>
    </location>
</feature>
<name>A0A7G8BNR4_9BACT</name>
<evidence type="ECO:0000313" key="2">
    <source>
        <dbReference type="EMBL" id="QNI34184.1"/>
    </source>
</evidence>